<feature type="signal peptide" evidence="2">
    <location>
        <begin position="1"/>
        <end position="20"/>
    </location>
</feature>
<evidence type="ECO:0000256" key="1">
    <source>
        <dbReference type="SAM" id="MobiDB-lite"/>
    </source>
</evidence>
<dbReference type="Proteomes" id="UP001337655">
    <property type="component" value="Unassembled WGS sequence"/>
</dbReference>
<protein>
    <recommendedName>
        <fullName evidence="3">SCP domain-containing protein</fullName>
    </recommendedName>
</protein>
<dbReference type="SUPFAM" id="SSF55797">
    <property type="entry name" value="PR-1-like"/>
    <property type="match status" value="1"/>
</dbReference>
<dbReference type="EMBL" id="JAVRRT010000003">
    <property type="protein sequence ID" value="KAK5173496.1"/>
    <property type="molecule type" value="Genomic_DNA"/>
</dbReference>
<feature type="compositionally biased region" description="Basic and acidic residues" evidence="1">
    <location>
        <begin position="70"/>
        <end position="90"/>
    </location>
</feature>
<feature type="compositionally biased region" description="Gly residues" evidence="1">
    <location>
        <begin position="143"/>
        <end position="155"/>
    </location>
</feature>
<dbReference type="RefSeq" id="XP_064662191.1">
    <property type="nucleotide sequence ID" value="XM_064799436.1"/>
</dbReference>
<dbReference type="InterPro" id="IPR018244">
    <property type="entry name" value="Allrgn_V5/Tpx1_CS"/>
</dbReference>
<dbReference type="AlphaFoldDB" id="A0AAV9PJL1"/>
<sequence>MLTKLTIITALLATSQGVSAVPASPELYKQKRDVVVVTKVETVTKHVPTANAHPNGFAAWLNPFAHKPAGQKDNKPQPTKKPEPFKKPEQHPQQQGNAQPLKKPDQQGNGDAKPNQEGNSKPFAGFPIKRPVAPGSYPEAGDIGAGSGSGSGTSTGNGNNSPGSGTGGSPPSYPGKFNYKNTVLHHHNIHRANHSAAALTWSTELAATAARIAGSCVYGHNTTVDGGGYGQNIAAGVPKTRVSDIITNMFYNNEEPYFAGLYGQDKPDMSDFHHWGHFSQIVWKKTTSVGCATQDCSAKGGLKGVGSGVMPFFTVCNYKSPGNIAGGYGANIGRPKGRPTVYGDYYAINTFAIPKTSHSL</sequence>
<feature type="chain" id="PRO_5043631289" description="SCP domain-containing protein" evidence="2">
    <location>
        <begin position="21"/>
        <end position="360"/>
    </location>
</feature>
<dbReference type="PANTHER" id="PTHR10334">
    <property type="entry name" value="CYSTEINE-RICH SECRETORY PROTEIN-RELATED"/>
    <property type="match status" value="1"/>
</dbReference>
<feature type="domain" description="SCP" evidence="3">
    <location>
        <begin position="178"/>
        <end position="326"/>
    </location>
</feature>
<keyword evidence="2" id="KW-0732">Signal</keyword>
<dbReference type="InterPro" id="IPR014044">
    <property type="entry name" value="CAP_dom"/>
</dbReference>
<dbReference type="FunFam" id="3.40.33.10:FF:000018">
    <property type="entry name" value="SCP-like extracellular protein, putative"/>
    <property type="match status" value="1"/>
</dbReference>
<dbReference type="GeneID" id="89923524"/>
<organism evidence="4 5">
    <name type="scientific">Saxophila tyrrhenica</name>
    <dbReference type="NCBI Taxonomy" id="1690608"/>
    <lineage>
        <taxon>Eukaryota</taxon>
        <taxon>Fungi</taxon>
        <taxon>Dikarya</taxon>
        <taxon>Ascomycota</taxon>
        <taxon>Pezizomycotina</taxon>
        <taxon>Dothideomycetes</taxon>
        <taxon>Dothideomycetidae</taxon>
        <taxon>Mycosphaerellales</taxon>
        <taxon>Extremaceae</taxon>
        <taxon>Saxophila</taxon>
    </lineage>
</organism>
<evidence type="ECO:0000313" key="5">
    <source>
        <dbReference type="Proteomes" id="UP001337655"/>
    </source>
</evidence>
<name>A0AAV9PJL1_9PEZI</name>
<dbReference type="Gene3D" id="3.40.33.10">
    <property type="entry name" value="CAP"/>
    <property type="match status" value="1"/>
</dbReference>
<gene>
    <name evidence="4" type="ORF">LTR77_002177</name>
</gene>
<evidence type="ECO:0000259" key="3">
    <source>
        <dbReference type="SMART" id="SM00198"/>
    </source>
</evidence>
<dbReference type="InterPro" id="IPR001283">
    <property type="entry name" value="CRISP-related"/>
</dbReference>
<dbReference type="InterPro" id="IPR035940">
    <property type="entry name" value="CAP_sf"/>
</dbReference>
<evidence type="ECO:0000313" key="4">
    <source>
        <dbReference type="EMBL" id="KAK5173496.1"/>
    </source>
</evidence>
<dbReference type="PRINTS" id="PR00837">
    <property type="entry name" value="V5TPXLIKE"/>
</dbReference>
<feature type="region of interest" description="Disordered" evidence="1">
    <location>
        <begin position="47"/>
        <end position="177"/>
    </location>
</feature>
<comment type="caution">
    <text evidence="4">The sequence shown here is derived from an EMBL/GenBank/DDBJ whole genome shotgun (WGS) entry which is preliminary data.</text>
</comment>
<keyword evidence="5" id="KW-1185">Reference proteome</keyword>
<dbReference type="PROSITE" id="PS01009">
    <property type="entry name" value="CRISP_1"/>
    <property type="match status" value="1"/>
</dbReference>
<dbReference type="Pfam" id="PF00188">
    <property type="entry name" value="CAP"/>
    <property type="match status" value="1"/>
</dbReference>
<accession>A0AAV9PJL1</accession>
<evidence type="ECO:0000256" key="2">
    <source>
        <dbReference type="SAM" id="SignalP"/>
    </source>
</evidence>
<dbReference type="SMART" id="SM00198">
    <property type="entry name" value="SCP"/>
    <property type="match status" value="1"/>
</dbReference>
<dbReference type="GO" id="GO:0005576">
    <property type="term" value="C:extracellular region"/>
    <property type="evidence" value="ECO:0007669"/>
    <property type="project" value="InterPro"/>
</dbReference>
<reference evidence="4 5" key="1">
    <citation type="submission" date="2023-08" db="EMBL/GenBank/DDBJ databases">
        <title>Black Yeasts Isolated from many extreme environments.</title>
        <authorList>
            <person name="Coleine C."/>
            <person name="Stajich J.E."/>
            <person name="Selbmann L."/>
        </authorList>
    </citation>
    <scope>NUCLEOTIDE SEQUENCE [LARGE SCALE GENOMIC DNA]</scope>
    <source>
        <strain evidence="4 5">CCFEE 5935</strain>
    </source>
</reference>
<proteinExistence type="predicted"/>